<keyword evidence="1" id="KW-0521">NADP</keyword>
<keyword evidence="6" id="KW-1185">Reference proteome</keyword>
<dbReference type="SMART" id="SM00829">
    <property type="entry name" value="PKS_ER"/>
    <property type="match status" value="1"/>
</dbReference>
<dbReference type="Gene3D" id="3.90.180.10">
    <property type="entry name" value="Medium-chain alcohol dehydrogenases, catalytic domain"/>
    <property type="match status" value="1"/>
</dbReference>
<organism evidence="5 7">
    <name type="scientific">Leptospira perolatii</name>
    <dbReference type="NCBI Taxonomy" id="2023191"/>
    <lineage>
        <taxon>Bacteria</taxon>
        <taxon>Pseudomonadati</taxon>
        <taxon>Spirochaetota</taxon>
        <taxon>Spirochaetia</taxon>
        <taxon>Leptospirales</taxon>
        <taxon>Leptospiraceae</taxon>
        <taxon>Leptospira</taxon>
    </lineage>
</organism>
<dbReference type="RefSeq" id="WP_100712408.1">
    <property type="nucleotide sequence ID" value="NZ_NPDY01000001.1"/>
</dbReference>
<dbReference type="InterPro" id="IPR036291">
    <property type="entry name" value="NAD(P)-bd_dom_sf"/>
</dbReference>
<evidence type="ECO:0000256" key="2">
    <source>
        <dbReference type="ARBA" id="ARBA00023002"/>
    </source>
</evidence>
<evidence type="ECO:0000313" key="6">
    <source>
        <dbReference type="Proteomes" id="UP000231962"/>
    </source>
</evidence>
<dbReference type="EMBL" id="NPDZ01000001">
    <property type="protein sequence ID" value="PJZ74960.1"/>
    <property type="molecule type" value="Genomic_DNA"/>
</dbReference>
<dbReference type="InterPro" id="IPR020843">
    <property type="entry name" value="ER"/>
</dbReference>
<evidence type="ECO:0000256" key="1">
    <source>
        <dbReference type="ARBA" id="ARBA00022857"/>
    </source>
</evidence>
<dbReference type="Proteomes" id="UP000231962">
    <property type="component" value="Unassembled WGS sequence"/>
</dbReference>
<dbReference type="InterPro" id="IPR011032">
    <property type="entry name" value="GroES-like_sf"/>
</dbReference>
<dbReference type="Proteomes" id="UP000231990">
    <property type="component" value="Unassembled WGS sequence"/>
</dbReference>
<proteinExistence type="predicted"/>
<reference evidence="6 7" key="1">
    <citation type="submission" date="2017-07" db="EMBL/GenBank/DDBJ databases">
        <title>Leptospira spp. isolated from tropical soils.</title>
        <authorList>
            <person name="Thibeaux R."/>
            <person name="Iraola G."/>
            <person name="Ferres I."/>
            <person name="Bierque E."/>
            <person name="Girault D."/>
            <person name="Soupe-Gilbert M.-E."/>
            <person name="Picardeau M."/>
            <person name="Goarant C."/>
        </authorList>
    </citation>
    <scope>NUCLEOTIDE SEQUENCE [LARGE SCALE GENOMIC DNA]</scope>
    <source>
        <strain evidence="5 7">FH1-B-B1</strain>
        <strain evidence="4 6">FH1-B-C1</strain>
    </source>
</reference>
<comment type="caution">
    <text evidence="5">The sequence shown here is derived from an EMBL/GenBank/DDBJ whole genome shotgun (WGS) entry which is preliminary data.</text>
</comment>
<sequence length="341" mass="36989">MRAIPIRKPCKASELKIENWPDPKPQKGEVLIQVKSFGLNFADIVARKGQYNDAPKMPFVPGYEVAGIVKSVGSGVKKFKPGQKVLALTLFSGYAELAIASEMTCFPLPAGMTFAQGASIPVNFVTAWHSLHETGTLLKGSKILIHAAAGGVGLAAIQLAKLVGAEIFGTAGSAEKLKLLKKSGVDHPINYTSHDYVKEILRITKGEKIDIVLDSVGGAFFKKDLSLIKPHGRVVGFGASAFSDRSFGKMFSIVPQLISMLTLSMIDLMLNSKGFYGVNMLRVAKENTELFNQEMNNLLSLFKSKKLKTVISKELPWDKIGEAHSLLENRSTTGKIVLNVV</sequence>
<evidence type="ECO:0000313" key="7">
    <source>
        <dbReference type="Proteomes" id="UP000231990"/>
    </source>
</evidence>
<dbReference type="Pfam" id="PF00107">
    <property type="entry name" value="ADH_zinc_N"/>
    <property type="match status" value="1"/>
</dbReference>
<dbReference type="Gene3D" id="3.40.50.720">
    <property type="entry name" value="NAD(P)-binding Rossmann-like Domain"/>
    <property type="match status" value="1"/>
</dbReference>
<dbReference type="InterPro" id="IPR013154">
    <property type="entry name" value="ADH-like_N"/>
</dbReference>
<dbReference type="AlphaFoldDB" id="A0A2M9ZSA3"/>
<dbReference type="SUPFAM" id="SSF50129">
    <property type="entry name" value="GroES-like"/>
    <property type="match status" value="1"/>
</dbReference>
<evidence type="ECO:0000313" key="4">
    <source>
        <dbReference type="EMBL" id="PJZ71426.1"/>
    </source>
</evidence>
<dbReference type="PANTHER" id="PTHR48106">
    <property type="entry name" value="QUINONE OXIDOREDUCTASE PIG3-RELATED"/>
    <property type="match status" value="1"/>
</dbReference>
<feature type="domain" description="Enoyl reductase (ER)" evidence="3">
    <location>
        <begin position="11"/>
        <end position="338"/>
    </location>
</feature>
<dbReference type="OrthoDB" id="9792162at2"/>
<keyword evidence="2" id="KW-0560">Oxidoreductase</keyword>
<accession>A0A2M9ZSA3</accession>
<dbReference type="EMBL" id="NPDY01000001">
    <property type="protein sequence ID" value="PJZ71426.1"/>
    <property type="molecule type" value="Genomic_DNA"/>
</dbReference>
<dbReference type="InterPro" id="IPR013149">
    <property type="entry name" value="ADH-like_C"/>
</dbReference>
<dbReference type="Pfam" id="PF08240">
    <property type="entry name" value="ADH_N"/>
    <property type="match status" value="1"/>
</dbReference>
<gene>
    <name evidence="4" type="ORF">CH360_02695</name>
    <name evidence="5" type="ORF">CH373_02695</name>
</gene>
<evidence type="ECO:0000259" key="3">
    <source>
        <dbReference type="SMART" id="SM00829"/>
    </source>
</evidence>
<evidence type="ECO:0000313" key="5">
    <source>
        <dbReference type="EMBL" id="PJZ74960.1"/>
    </source>
</evidence>
<dbReference type="PANTHER" id="PTHR48106:SF18">
    <property type="entry name" value="QUINONE OXIDOREDUCTASE PIG3"/>
    <property type="match status" value="1"/>
</dbReference>
<name>A0A2M9ZSA3_9LEPT</name>
<protein>
    <recommendedName>
        <fullName evidence="3">Enoyl reductase (ER) domain-containing protein</fullName>
    </recommendedName>
</protein>
<dbReference type="GO" id="GO:0070402">
    <property type="term" value="F:NADPH binding"/>
    <property type="evidence" value="ECO:0007669"/>
    <property type="project" value="TreeGrafter"/>
</dbReference>
<dbReference type="SUPFAM" id="SSF51735">
    <property type="entry name" value="NAD(P)-binding Rossmann-fold domains"/>
    <property type="match status" value="1"/>
</dbReference>
<dbReference type="GO" id="GO:0016651">
    <property type="term" value="F:oxidoreductase activity, acting on NAD(P)H"/>
    <property type="evidence" value="ECO:0007669"/>
    <property type="project" value="TreeGrafter"/>
</dbReference>